<keyword evidence="1" id="KW-0472">Membrane</keyword>
<dbReference type="Proteomes" id="UP001304515">
    <property type="component" value="Chromosome"/>
</dbReference>
<dbReference type="CDD" id="cd07185">
    <property type="entry name" value="OmpA_C-like"/>
    <property type="match status" value="1"/>
</dbReference>
<feature type="domain" description="OmpA-like" evidence="2">
    <location>
        <begin position="161"/>
        <end position="278"/>
    </location>
</feature>
<evidence type="ECO:0000313" key="4">
    <source>
        <dbReference type="EMBL" id="WNM21953.1"/>
    </source>
</evidence>
<evidence type="ECO:0000313" key="3">
    <source>
        <dbReference type="EMBL" id="WNM17900.1"/>
    </source>
</evidence>
<dbReference type="InterPro" id="IPR036737">
    <property type="entry name" value="OmpA-like_sf"/>
</dbReference>
<proteinExistence type="predicted"/>
<dbReference type="RefSeq" id="WP_313321550.1">
    <property type="nucleotide sequence ID" value="NZ_CP134878.1"/>
</dbReference>
<name>A0AA96EYQ8_9FLAO</name>
<gene>
    <name evidence="4" type="ORF">RN605_01025</name>
    <name evidence="3" type="ORF">RN608_07725</name>
</gene>
<dbReference type="Pfam" id="PF00691">
    <property type="entry name" value="OmpA"/>
    <property type="match status" value="2"/>
</dbReference>
<dbReference type="InterPro" id="IPR006665">
    <property type="entry name" value="OmpA-like"/>
</dbReference>
<dbReference type="KEGG" id="fcj:RN605_01025"/>
<dbReference type="AlphaFoldDB" id="A0AA96EYQ8"/>
<dbReference type="Gene3D" id="3.30.1330.60">
    <property type="entry name" value="OmpA-like domain"/>
    <property type="match status" value="2"/>
</dbReference>
<dbReference type="PROSITE" id="PS51123">
    <property type="entry name" value="OMPA_2"/>
    <property type="match status" value="1"/>
</dbReference>
<evidence type="ECO:0000313" key="5">
    <source>
        <dbReference type="Proteomes" id="UP001304515"/>
    </source>
</evidence>
<keyword evidence="5" id="KW-1185">Reference proteome</keyword>
<accession>A0AA96F2T5</accession>
<reference evidence="3 5" key="1">
    <citation type="submission" date="2023-09" db="EMBL/GenBank/DDBJ databases">
        <title>Flavobacterium sp. a novel bacteria isolate from Pepper rhizosphere.</title>
        <authorList>
            <person name="Peng Y."/>
            <person name="Lee J."/>
        </authorList>
    </citation>
    <scope>NUCLEOTIDE SEQUENCE</scope>
    <source>
        <strain evidence="3">PMR2A8</strain>
        <strain evidence="4 5">PMTSA4</strain>
    </source>
</reference>
<accession>A0AA96EYQ8</accession>
<dbReference type="GO" id="GO:0016020">
    <property type="term" value="C:membrane"/>
    <property type="evidence" value="ECO:0007669"/>
    <property type="project" value="UniProtKB-UniRule"/>
</dbReference>
<dbReference type="PANTHER" id="PTHR30329">
    <property type="entry name" value="STATOR ELEMENT OF FLAGELLAR MOTOR COMPLEX"/>
    <property type="match status" value="1"/>
</dbReference>
<organism evidence="3">
    <name type="scientific">Flavobacterium capsici</name>
    <dbReference type="NCBI Taxonomy" id="3075618"/>
    <lineage>
        <taxon>Bacteria</taxon>
        <taxon>Pseudomonadati</taxon>
        <taxon>Bacteroidota</taxon>
        <taxon>Flavobacteriia</taxon>
        <taxon>Flavobacteriales</taxon>
        <taxon>Flavobacteriaceae</taxon>
        <taxon>Flavobacterium</taxon>
    </lineage>
</organism>
<evidence type="ECO:0000256" key="1">
    <source>
        <dbReference type="PROSITE-ProRule" id="PRU00473"/>
    </source>
</evidence>
<sequence length="278" mass="32765">MKFLKFYLLFFVFQSFSQKQFEVYFDFNKDVPNEKSSYKLNDWIKMNQSAEIISIKGYCDSVDNKFYNKELAEKRIKSTLEILKKNSILINNNLIIEAVGEDFQQSKNQNENRKVVFNYLEKSKPKSINLSENKSIEVVDEIVVNKIETERSSLFKKFEKAKIGDRIAIYNINFKFNSETIEETSGPLLEDLLFIMERNPKLVIKIHGHICCNPNPYNTKLSFRRALKIFKYLRDKGIQQNRLAYNGVGSNNPIYPIPENNEEERIANRRVEIEIVRK</sequence>
<dbReference type="EMBL" id="CP134890">
    <property type="protein sequence ID" value="WNM21953.1"/>
    <property type="molecule type" value="Genomic_DNA"/>
</dbReference>
<dbReference type="EMBL" id="CP134878">
    <property type="protein sequence ID" value="WNM17900.1"/>
    <property type="molecule type" value="Genomic_DNA"/>
</dbReference>
<evidence type="ECO:0000259" key="2">
    <source>
        <dbReference type="PROSITE" id="PS51123"/>
    </source>
</evidence>
<protein>
    <submittedName>
        <fullName evidence="3">OmpA family protein</fullName>
    </submittedName>
</protein>
<dbReference type="InterPro" id="IPR050330">
    <property type="entry name" value="Bact_OuterMem_StrucFunc"/>
</dbReference>
<dbReference type="PANTHER" id="PTHR30329:SF21">
    <property type="entry name" value="LIPOPROTEIN YIAD-RELATED"/>
    <property type="match status" value="1"/>
</dbReference>
<dbReference type="SUPFAM" id="SSF103088">
    <property type="entry name" value="OmpA-like"/>
    <property type="match status" value="2"/>
</dbReference>